<feature type="region of interest" description="Disordered" evidence="2">
    <location>
        <begin position="221"/>
        <end position="244"/>
    </location>
</feature>
<protein>
    <submittedName>
        <fullName evidence="4">Adenylate cyclase, class 3</fullName>
    </submittedName>
</protein>
<dbReference type="InterPro" id="IPR029787">
    <property type="entry name" value="Nucleotide_cyclase"/>
</dbReference>
<dbReference type="PANTHER" id="PTHR43081">
    <property type="entry name" value="ADENYLATE CYCLASE, TERMINAL-DIFFERENTIATION SPECIFIC-RELATED"/>
    <property type="match status" value="1"/>
</dbReference>
<dbReference type="Pfam" id="PF00211">
    <property type="entry name" value="Guanylate_cyc"/>
    <property type="match status" value="1"/>
</dbReference>
<evidence type="ECO:0000313" key="5">
    <source>
        <dbReference type="Proteomes" id="UP001205311"/>
    </source>
</evidence>
<dbReference type="InterPro" id="IPR001054">
    <property type="entry name" value="A/G_cyclase"/>
</dbReference>
<feature type="domain" description="Guanylate cyclase" evidence="3">
    <location>
        <begin position="20"/>
        <end position="142"/>
    </location>
</feature>
<dbReference type="InterPro" id="IPR012340">
    <property type="entry name" value="NA-bd_OB-fold"/>
</dbReference>
<dbReference type="EMBL" id="JAMTCP010000045">
    <property type="protein sequence ID" value="MCP2261591.1"/>
    <property type="molecule type" value="Genomic_DNA"/>
</dbReference>
<organism evidence="4 5">
    <name type="scientific">Streptoalloteichus tenebrarius (strain ATCC 17920 / DSM 40477 / JCM 4838 / CBS 697.72 / NBRC 16177 / NCIMB 11028 / NRRL B-12390 / A12253. 1 / ISP 5477)</name>
    <name type="common">Streptomyces tenebrarius</name>
    <dbReference type="NCBI Taxonomy" id="1933"/>
    <lineage>
        <taxon>Bacteria</taxon>
        <taxon>Bacillati</taxon>
        <taxon>Actinomycetota</taxon>
        <taxon>Actinomycetes</taxon>
        <taxon>Pseudonocardiales</taxon>
        <taxon>Pseudonocardiaceae</taxon>
        <taxon>Streptoalloteichus</taxon>
    </lineage>
</organism>
<dbReference type="SUPFAM" id="SSF50249">
    <property type="entry name" value="Nucleic acid-binding proteins"/>
    <property type="match status" value="1"/>
</dbReference>
<dbReference type="InterPro" id="IPR050697">
    <property type="entry name" value="Adenylyl/Guanylyl_Cyclase_3/4"/>
</dbReference>
<dbReference type="PROSITE" id="PS50125">
    <property type="entry name" value="GUANYLATE_CYCLASE_2"/>
    <property type="match status" value="1"/>
</dbReference>
<comment type="similarity">
    <text evidence="1">Belongs to the adenylyl cyclase class-3 family.</text>
</comment>
<proteinExistence type="inferred from homology"/>
<dbReference type="RefSeq" id="WP_253672568.1">
    <property type="nucleotide sequence ID" value="NZ_JAMTCP010000045.1"/>
</dbReference>
<dbReference type="Gene3D" id="3.30.70.1230">
    <property type="entry name" value="Nucleotide cyclase"/>
    <property type="match status" value="1"/>
</dbReference>
<dbReference type="Proteomes" id="UP001205311">
    <property type="component" value="Unassembled WGS sequence"/>
</dbReference>
<evidence type="ECO:0000313" key="4">
    <source>
        <dbReference type="EMBL" id="MCP2261591.1"/>
    </source>
</evidence>
<evidence type="ECO:0000259" key="3">
    <source>
        <dbReference type="PROSITE" id="PS50125"/>
    </source>
</evidence>
<keyword evidence="5" id="KW-1185">Reference proteome</keyword>
<comment type="caution">
    <text evidence="4">The sequence shown here is derived from an EMBL/GenBank/DDBJ whole genome shotgun (WGS) entry which is preliminary data.</text>
</comment>
<dbReference type="Gene3D" id="2.40.50.140">
    <property type="entry name" value="Nucleic acid-binding proteins"/>
    <property type="match status" value="1"/>
</dbReference>
<dbReference type="PANTHER" id="PTHR43081:SF1">
    <property type="entry name" value="ADENYLATE CYCLASE, TERMINAL-DIFFERENTIATION SPECIFIC"/>
    <property type="match status" value="1"/>
</dbReference>
<evidence type="ECO:0000256" key="1">
    <source>
        <dbReference type="ARBA" id="ARBA00005381"/>
    </source>
</evidence>
<gene>
    <name evidence="4" type="ORF">LX15_005317</name>
</gene>
<dbReference type="CDD" id="cd07302">
    <property type="entry name" value="CHD"/>
    <property type="match status" value="1"/>
</dbReference>
<name>A0ABT1I1C1_STRSD</name>
<accession>A0ABT1I1C1</accession>
<reference evidence="4 5" key="1">
    <citation type="submission" date="2022-06" db="EMBL/GenBank/DDBJ databases">
        <title>Genomic Encyclopedia of Archaeal and Bacterial Type Strains, Phase II (KMG-II): from individual species to whole genera.</title>
        <authorList>
            <person name="Goeker M."/>
        </authorList>
    </citation>
    <scope>NUCLEOTIDE SEQUENCE [LARGE SCALE GENOMIC DNA]</scope>
    <source>
        <strain evidence="4 5">DSM 40477</strain>
    </source>
</reference>
<sequence length="378" mass="41667">MKYFEAFSDALRTEDRPRKTILFADIVDSAKLKERTAEVNWLPTIGKFLDIATGAVQREGGQVVKYLGDGVLAVFDDSGSANAIRSGIALQEELRRLQQETTLIQNCQCTVGIATGKVVEYNTPSGAIDVIGSTVDLAARLSTSAAPNAVWIDVNTFHAADMTKIGSEIGRALDRPTNEYHLAGEVGLKGFGQRVSYYEIIWAQSQFGARNETVRESIQVSAGPRPAPASRQGQDQDRFTHGTVDNWSTENGRGFVRSERGEFYVDRRFLAEGQRDLVRGANVRFLPTEPLRAGDRPLAGALVQEGWRMKGVLRRVFADRGFGFVDVRDQRDNTQQLFVHLGDAASRYRVGDPVAFVVTSNRRGLSGQLDEDVVPPTQ</sequence>
<dbReference type="SUPFAM" id="SSF55073">
    <property type="entry name" value="Nucleotide cyclase"/>
    <property type="match status" value="1"/>
</dbReference>
<evidence type="ECO:0000256" key="2">
    <source>
        <dbReference type="SAM" id="MobiDB-lite"/>
    </source>
</evidence>